<feature type="compositionally biased region" description="Polar residues" evidence="5">
    <location>
        <begin position="1189"/>
        <end position="1198"/>
    </location>
</feature>
<keyword evidence="3" id="KW-0479">Metal-binding</keyword>
<feature type="compositionally biased region" description="Pro residues" evidence="5">
    <location>
        <begin position="259"/>
        <end position="290"/>
    </location>
</feature>
<gene>
    <name evidence="8" type="ORF">CCACVL1_24971</name>
</gene>
<dbReference type="STRING" id="210143.A0A1R3GMB9"/>
<evidence type="ECO:0000256" key="2">
    <source>
        <dbReference type="PROSITE-ProRule" id="PRU00176"/>
    </source>
</evidence>
<dbReference type="EMBL" id="AWWV01014003">
    <property type="protein sequence ID" value="OMO59254.1"/>
    <property type="molecule type" value="Genomic_DNA"/>
</dbReference>
<feature type="compositionally biased region" description="Low complexity" evidence="5">
    <location>
        <begin position="1428"/>
        <end position="1446"/>
    </location>
</feature>
<dbReference type="InterPro" id="IPR000571">
    <property type="entry name" value="Znf_CCCH"/>
</dbReference>
<dbReference type="Gramene" id="OMO59254">
    <property type="protein sequence ID" value="OMO59254"/>
    <property type="gene ID" value="CCACVL1_24971"/>
</dbReference>
<feature type="zinc finger region" description="C3H1-type" evidence="3">
    <location>
        <begin position="809"/>
        <end position="837"/>
    </location>
</feature>
<accession>A0A1R3GMB9</accession>
<evidence type="ECO:0000256" key="5">
    <source>
        <dbReference type="SAM" id="MobiDB-lite"/>
    </source>
</evidence>
<dbReference type="PANTHER" id="PTHR14398:SF0">
    <property type="entry name" value="ZINC FINGER PROTEIN SWM"/>
    <property type="match status" value="1"/>
</dbReference>
<proteinExistence type="predicted"/>
<feature type="region of interest" description="Disordered" evidence="5">
    <location>
        <begin position="1009"/>
        <end position="1051"/>
    </location>
</feature>
<feature type="compositionally biased region" description="Acidic residues" evidence="5">
    <location>
        <begin position="611"/>
        <end position="624"/>
    </location>
</feature>
<dbReference type="InterPro" id="IPR000504">
    <property type="entry name" value="RRM_dom"/>
</dbReference>
<keyword evidence="3" id="KW-0863">Zinc-finger</keyword>
<feature type="region of interest" description="Disordered" evidence="5">
    <location>
        <begin position="482"/>
        <end position="501"/>
    </location>
</feature>
<keyword evidence="9" id="KW-1185">Reference proteome</keyword>
<feature type="domain" description="C3H1-type" evidence="7">
    <location>
        <begin position="809"/>
        <end position="837"/>
    </location>
</feature>
<feature type="compositionally biased region" description="Basic and acidic residues" evidence="5">
    <location>
        <begin position="1501"/>
        <end position="1512"/>
    </location>
</feature>
<feature type="coiled-coil region" evidence="4">
    <location>
        <begin position="146"/>
        <end position="205"/>
    </location>
</feature>
<feature type="domain" description="RRM" evidence="6">
    <location>
        <begin position="1060"/>
        <end position="1132"/>
    </location>
</feature>
<dbReference type="PANTHER" id="PTHR14398">
    <property type="entry name" value="RNA RECOGNITION RRM/RNP DOMAIN"/>
    <property type="match status" value="1"/>
</dbReference>
<evidence type="ECO:0000256" key="4">
    <source>
        <dbReference type="SAM" id="Coils"/>
    </source>
</evidence>
<feature type="compositionally biased region" description="Polar residues" evidence="5">
    <location>
        <begin position="1491"/>
        <end position="1500"/>
    </location>
</feature>
<feature type="compositionally biased region" description="Pro residues" evidence="5">
    <location>
        <begin position="326"/>
        <end position="359"/>
    </location>
</feature>
<dbReference type="InterPro" id="IPR045137">
    <property type="entry name" value="RBM26/27"/>
</dbReference>
<keyword evidence="4" id="KW-0175">Coiled coil</keyword>
<evidence type="ECO:0000259" key="7">
    <source>
        <dbReference type="PROSITE" id="PS50103"/>
    </source>
</evidence>
<evidence type="ECO:0000313" key="8">
    <source>
        <dbReference type="EMBL" id="OMO59254.1"/>
    </source>
</evidence>
<dbReference type="PROSITE" id="PS50102">
    <property type="entry name" value="RRM"/>
    <property type="match status" value="1"/>
</dbReference>
<feature type="compositionally biased region" description="Polar residues" evidence="5">
    <location>
        <begin position="1273"/>
        <end position="1308"/>
    </location>
</feature>
<feature type="region of interest" description="Disordered" evidence="5">
    <location>
        <begin position="596"/>
        <end position="727"/>
    </location>
</feature>
<dbReference type="OrthoDB" id="443401at2759"/>
<dbReference type="Proteomes" id="UP000188268">
    <property type="component" value="Unassembled WGS sequence"/>
</dbReference>
<feature type="region of interest" description="Disordered" evidence="5">
    <location>
        <begin position="1136"/>
        <end position="1204"/>
    </location>
</feature>
<evidence type="ECO:0000256" key="3">
    <source>
        <dbReference type="PROSITE-ProRule" id="PRU00723"/>
    </source>
</evidence>
<protein>
    <recommendedName>
        <fullName evidence="10">Zinc finger, CCCH-type</fullName>
    </recommendedName>
</protein>
<dbReference type="GO" id="GO:0008270">
    <property type="term" value="F:zinc ion binding"/>
    <property type="evidence" value="ECO:0007669"/>
    <property type="project" value="UniProtKB-KW"/>
</dbReference>
<evidence type="ECO:0000313" key="9">
    <source>
        <dbReference type="Proteomes" id="UP000188268"/>
    </source>
</evidence>
<keyword evidence="1 2" id="KW-0694">RNA-binding</keyword>
<evidence type="ECO:0000259" key="6">
    <source>
        <dbReference type="PROSITE" id="PS50102"/>
    </source>
</evidence>
<feature type="region of interest" description="Disordered" evidence="5">
    <location>
        <begin position="1427"/>
        <end position="1512"/>
    </location>
</feature>
<feature type="compositionally biased region" description="Polar residues" evidence="5">
    <location>
        <begin position="291"/>
        <end position="303"/>
    </location>
</feature>
<dbReference type="CDD" id="cd12257">
    <property type="entry name" value="RRM1_RBM26_like"/>
    <property type="match status" value="1"/>
</dbReference>
<reference evidence="8 9" key="1">
    <citation type="submission" date="2013-09" db="EMBL/GenBank/DDBJ databases">
        <title>Corchorus capsularis genome sequencing.</title>
        <authorList>
            <person name="Alam M."/>
            <person name="Haque M.S."/>
            <person name="Islam M.S."/>
            <person name="Emdad E.M."/>
            <person name="Islam M.M."/>
            <person name="Ahmed B."/>
            <person name="Halim A."/>
            <person name="Hossen Q.M.M."/>
            <person name="Hossain M.Z."/>
            <person name="Ahmed R."/>
            <person name="Khan M.M."/>
            <person name="Islam R."/>
            <person name="Rashid M.M."/>
            <person name="Khan S.A."/>
            <person name="Rahman M.S."/>
            <person name="Alam M."/>
        </authorList>
    </citation>
    <scope>NUCLEOTIDE SEQUENCE [LARGE SCALE GENOMIC DNA]</scope>
    <source>
        <strain evidence="9">cv. CVL-1</strain>
        <tissue evidence="8">Whole seedling</tissue>
    </source>
</reference>
<feature type="compositionally biased region" description="Low complexity" evidence="5">
    <location>
        <begin position="433"/>
        <end position="442"/>
    </location>
</feature>
<feature type="compositionally biased region" description="Basic and acidic residues" evidence="5">
    <location>
        <begin position="635"/>
        <end position="645"/>
    </location>
</feature>
<dbReference type="Gene3D" id="3.30.70.330">
    <property type="match status" value="2"/>
</dbReference>
<dbReference type="InterPro" id="IPR035979">
    <property type="entry name" value="RBD_domain_sf"/>
</dbReference>
<dbReference type="GO" id="GO:0005634">
    <property type="term" value="C:nucleus"/>
    <property type="evidence" value="ECO:0007669"/>
    <property type="project" value="TreeGrafter"/>
</dbReference>
<dbReference type="Pfam" id="PF00076">
    <property type="entry name" value="RRM_1"/>
    <property type="match status" value="1"/>
</dbReference>
<feature type="region of interest" description="Disordered" evidence="5">
    <location>
        <begin position="1259"/>
        <end position="1334"/>
    </location>
</feature>
<evidence type="ECO:0000256" key="1">
    <source>
        <dbReference type="ARBA" id="ARBA00022884"/>
    </source>
</evidence>
<dbReference type="InterPro" id="IPR012677">
    <property type="entry name" value="Nucleotide-bd_a/b_plait_sf"/>
</dbReference>
<sequence length="1512" mass="164027">MNTSQFMDKQIMDLTSSSSSSPPQNTNKDFIDLMNHPQNEDNRNQVSGISASNNGIITSKEEILPSYDFQPIRPVSTSLDSAGVNNNNNLRSWTSVDSKIKNYGSLDPLEPSKLVPVKDRNAFDTSIVAEIDRTMKKYTDNLMHMLESVSARLTQLETRTRNLENSVDDLKVSVGNNHGSTDGKMRQLENILKEVQTGVHVLKEKQETIEAQVQLAKLQVTKGDQPSETQNTVQQIASAPFQSHQQLPPAASFPQSLPSVPPPPPPTVPPPPPPTVPPPALPQQTLPPPVQHSNQFPQSQAPSVPQRDAYYPPPGQTQEVPNQQFPIPPTQQPQPPSAAPPHQPYQPVPPPQYSQPPQPHQIQPSLGHHHEEAPYAPSQTYPPNLRQPPSQPPSGPPSQQYYGAPPQMHEPPSSRPGSGFSAGYVPPSGPNEPYAYGGSPSQYGGGSPMKMPQLPSSPMAQSGGSGPSCYPQLPTARMLPHALPTASGVGGGSGPSGPGNRVPLDDVVDKVTTMGFPRDHVRATVRKLTENGQSVDLNVVLDKLMNDSEVQPPRVICVDVFLASQLLHLGRAWDFACCKEYGLYLYSNKDPMELKVSSPKPGGLSPPDCASEPEEKEVSDEDDDDRNHKHRRRETRSQSLERDSMDPVFARPYRKRNKTFENGHPFRGNESQAGGYSSLPLDKELTSKFDRRRPGVASLPRGIRSHQAFSGDSGPGRGRGRDGFWNQRDSRFNSVDIASQMVQPGSIAPGLFAGRGMPNVSNAQSPSWSPFGLVPGIPPGIPNGGLDALHPIGLQGALRPPMNSSLNMGIPRQRCRDFEERGFCLRGDMCPMEHGVNRIVVEDVQSLSQFNLPVAVPSAPLLATPAGPGPLSSGVPPSTINSKGVHSKSSKPGMPDDVLGLNGAAYTASTSASGADLYDPDQPLWNNNGPEASAALSGLHSPKIDESEALLNDDISDRHNSRIRDSADNELPIRSTLSQGNNMSVWGRIGSARSRVDTKEKFDVTPSDYLENETREQQEAFPNSQSSSRQVKRISTGDNGAKVMDSSVRNSRKSTQKALRTLFVNGIPLKSNKREALLSHFRKFGEVIDIYIPLNSERAFVQFSRREEAEAALKAPDAVMGNRFIKLWWANRDSVPDDGSGSGSGVSVTARGPSASAIPAQPSVANRGKDNFQPTAPKSNAVHGADVPSLNSPASTNGPKVPPPLLKKLETLLQMKEELRKKQEMLEQKRNDFRRKLDKLEKQSGGVKSDLLTEQAAKRLKVGTTADPAKVSTPRSSEPGASSGTPCTTGITDKNKSTDNVVSPSPKENTAMPVQDLSSKQQSRPPAPVGHPFQMNRYKLDNRPTAFRVIPPLPSGFADVEVLKEHFLQYGDLLSLELEDVEEDEMGSEDLKNCSALITYSTRRSAERAFVNGKCWQGNDLQFTWVTSSNSSNDPSSKETSSSTPKGPLDSDVQTENKLTCSVSQEVVASGKGESENSEGKSFVELIESPKVSQRSPSPTSREKESPKGDTS</sequence>
<keyword evidence="3" id="KW-0862">Zinc</keyword>
<feature type="compositionally biased region" description="Polar residues" evidence="5">
    <location>
        <begin position="1452"/>
        <end position="1467"/>
    </location>
</feature>
<comment type="caution">
    <text evidence="8">The sequence shown here is derived from an EMBL/GenBank/DDBJ whole genome shotgun (WGS) entry which is preliminary data.</text>
</comment>
<dbReference type="InterPro" id="IPR010820">
    <property type="entry name" value="DUF1421"/>
</dbReference>
<dbReference type="PROSITE" id="PS50103">
    <property type="entry name" value="ZF_C3H1"/>
    <property type="match status" value="1"/>
</dbReference>
<evidence type="ECO:0008006" key="10">
    <source>
        <dbReference type="Google" id="ProtNLM"/>
    </source>
</evidence>
<feature type="compositionally biased region" description="Gly residues" evidence="5">
    <location>
        <begin position="488"/>
        <end position="497"/>
    </location>
</feature>
<dbReference type="SMART" id="SM00356">
    <property type="entry name" value="ZnF_C3H1"/>
    <property type="match status" value="1"/>
</dbReference>
<dbReference type="Pfam" id="PF07223">
    <property type="entry name" value="DUF1421"/>
    <property type="match status" value="1"/>
</dbReference>
<feature type="compositionally biased region" description="Basic and acidic residues" evidence="5">
    <location>
        <begin position="681"/>
        <end position="693"/>
    </location>
</feature>
<feature type="compositionally biased region" description="Low complexity" evidence="5">
    <location>
        <begin position="867"/>
        <end position="878"/>
    </location>
</feature>
<feature type="region of interest" description="Disordered" evidence="5">
    <location>
        <begin position="867"/>
        <end position="897"/>
    </location>
</feature>
<dbReference type="OMA" id="FACCKEY"/>
<dbReference type="SUPFAM" id="SSF54928">
    <property type="entry name" value="RNA-binding domain, RBD"/>
    <property type="match status" value="2"/>
</dbReference>
<dbReference type="SMART" id="SM00360">
    <property type="entry name" value="RRM"/>
    <property type="match status" value="1"/>
</dbReference>
<feature type="region of interest" description="Disordered" evidence="5">
    <location>
        <begin position="243"/>
        <end position="475"/>
    </location>
</feature>
<feature type="coiled-coil region" evidence="4">
    <location>
        <begin position="1206"/>
        <end position="1243"/>
    </location>
</feature>
<name>A0A1R3GMB9_COCAP</name>
<dbReference type="FunFam" id="3.30.70.330:FF:000719">
    <property type="entry name" value="Predicted protein"/>
    <property type="match status" value="1"/>
</dbReference>
<dbReference type="GO" id="GO:0003723">
    <property type="term" value="F:RNA binding"/>
    <property type="evidence" value="ECO:0007669"/>
    <property type="project" value="UniProtKB-UniRule"/>
</dbReference>
<feature type="compositionally biased region" description="Pro residues" evidence="5">
    <location>
        <begin position="385"/>
        <end position="396"/>
    </location>
</feature>
<organism evidence="8 9">
    <name type="scientific">Corchorus capsularis</name>
    <name type="common">Jute</name>
    <dbReference type="NCBI Taxonomy" id="210143"/>
    <lineage>
        <taxon>Eukaryota</taxon>
        <taxon>Viridiplantae</taxon>
        <taxon>Streptophyta</taxon>
        <taxon>Embryophyta</taxon>
        <taxon>Tracheophyta</taxon>
        <taxon>Spermatophyta</taxon>
        <taxon>Magnoliopsida</taxon>
        <taxon>eudicotyledons</taxon>
        <taxon>Gunneridae</taxon>
        <taxon>Pentapetalae</taxon>
        <taxon>rosids</taxon>
        <taxon>malvids</taxon>
        <taxon>Malvales</taxon>
        <taxon>Malvaceae</taxon>
        <taxon>Grewioideae</taxon>
        <taxon>Apeibeae</taxon>
        <taxon>Corchorus</taxon>
    </lineage>
</organism>
<feature type="compositionally biased region" description="Polar residues" evidence="5">
    <location>
        <begin position="1020"/>
        <end position="1029"/>
    </location>
</feature>